<comment type="caution">
    <text evidence="3">The sequence shown here is derived from an EMBL/GenBank/DDBJ whole genome shotgun (WGS) entry which is preliminary data.</text>
</comment>
<feature type="compositionally biased region" description="Basic and acidic residues" evidence="1">
    <location>
        <begin position="264"/>
        <end position="289"/>
    </location>
</feature>
<evidence type="ECO:0000313" key="3">
    <source>
        <dbReference type="EMBL" id="KAH6823385.1"/>
    </source>
</evidence>
<keyword evidence="4" id="KW-1185">Reference proteome</keyword>
<dbReference type="InterPro" id="IPR001623">
    <property type="entry name" value="DnaJ_domain"/>
</dbReference>
<reference evidence="3 4" key="1">
    <citation type="journal article" date="2021" name="Nat. Commun.">
        <title>Incipient diploidization of the medicinal plant Perilla within 10,000 years.</title>
        <authorList>
            <person name="Zhang Y."/>
            <person name="Shen Q."/>
            <person name="Leng L."/>
            <person name="Zhang D."/>
            <person name="Chen S."/>
            <person name="Shi Y."/>
            <person name="Ning Z."/>
            <person name="Chen S."/>
        </authorList>
    </citation>
    <scope>NUCLEOTIDE SEQUENCE [LARGE SCALE GENOMIC DNA]</scope>
    <source>
        <strain evidence="4">cv. PC099</strain>
    </source>
</reference>
<dbReference type="InterPro" id="IPR053052">
    <property type="entry name" value="Imprinting_Balance_Reg"/>
</dbReference>
<name>A0AAD4IXL9_PERFH</name>
<feature type="region of interest" description="Disordered" evidence="1">
    <location>
        <begin position="264"/>
        <end position="292"/>
    </location>
</feature>
<evidence type="ECO:0000259" key="2">
    <source>
        <dbReference type="PROSITE" id="PS50076"/>
    </source>
</evidence>
<feature type="domain" description="J" evidence="2">
    <location>
        <begin position="71"/>
        <end position="136"/>
    </location>
</feature>
<gene>
    <name evidence="3" type="ORF">C2S53_000123</name>
</gene>
<proteinExistence type="predicted"/>
<dbReference type="Proteomes" id="UP001190926">
    <property type="component" value="Unassembled WGS sequence"/>
</dbReference>
<evidence type="ECO:0000256" key="1">
    <source>
        <dbReference type="SAM" id="MobiDB-lite"/>
    </source>
</evidence>
<dbReference type="EMBL" id="SDAM02000907">
    <property type="protein sequence ID" value="KAH6823385.1"/>
    <property type="molecule type" value="Genomic_DNA"/>
</dbReference>
<dbReference type="CDD" id="cd06257">
    <property type="entry name" value="DnaJ"/>
    <property type="match status" value="1"/>
</dbReference>
<dbReference type="PROSITE" id="PS50076">
    <property type="entry name" value="DNAJ_2"/>
    <property type="match status" value="1"/>
</dbReference>
<organism evidence="3 4">
    <name type="scientific">Perilla frutescens var. hirtella</name>
    <name type="common">Perilla citriodora</name>
    <name type="synonym">Perilla setoyensis</name>
    <dbReference type="NCBI Taxonomy" id="608512"/>
    <lineage>
        <taxon>Eukaryota</taxon>
        <taxon>Viridiplantae</taxon>
        <taxon>Streptophyta</taxon>
        <taxon>Embryophyta</taxon>
        <taxon>Tracheophyta</taxon>
        <taxon>Spermatophyta</taxon>
        <taxon>Magnoliopsida</taxon>
        <taxon>eudicotyledons</taxon>
        <taxon>Gunneridae</taxon>
        <taxon>Pentapetalae</taxon>
        <taxon>asterids</taxon>
        <taxon>lamiids</taxon>
        <taxon>Lamiales</taxon>
        <taxon>Lamiaceae</taxon>
        <taxon>Nepetoideae</taxon>
        <taxon>Elsholtzieae</taxon>
        <taxon>Perilla</taxon>
    </lineage>
</organism>
<dbReference type="PANTHER" id="PTHR45496:SF12">
    <property type="entry name" value="J DOMAIN-CONTAINING PROTEIN"/>
    <property type="match status" value="1"/>
</dbReference>
<dbReference type="AlphaFoldDB" id="A0AAD4IXL9"/>
<sequence>MGTEPGQDSSKPETRRLLTAADYFLQRRNFADCCKYAARARDSDPTNPAVTRILSTAAVLSASKISSTQHDYYAVLNLPYFDSDASRIGSSFETLASILDPNANPCPFTSEAFDLAIKAWSVLSNSDEKVKFDDELRRHMAGRTSGSGGGTFWTMCPYCYYVYEYDKVFEDCCLRCANEKCKRVLHAVAIGGAPPPDVVEKGQYCCPGFMPFAVRGTNGEGIGENLWFPFAPAHYLGKGLDLNCASYGDSSVVLDSGTDVGKGFQDHGNGKTKIEAEDGKRPENAGEVRMKRKKSVPWTSKKLMGRGIRIDSDQAHFVYGVREERYSNVDKDEGELPEPCFGGQTVDEVNGGVEFIEGDDDVFISLPCDFDLENGRPMTL</sequence>
<protein>
    <recommendedName>
        <fullName evidence="2">J domain-containing protein</fullName>
    </recommendedName>
</protein>
<dbReference type="InterPro" id="IPR036869">
    <property type="entry name" value="J_dom_sf"/>
</dbReference>
<dbReference type="SUPFAM" id="SSF46565">
    <property type="entry name" value="Chaperone J-domain"/>
    <property type="match status" value="1"/>
</dbReference>
<dbReference type="PANTHER" id="PTHR45496">
    <property type="entry name" value="CHAPERONE DNAJ-DOMAIN SUPERFAMILY PROTEIN"/>
    <property type="match status" value="1"/>
</dbReference>
<accession>A0AAD4IXL9</accession>
<dbReference type="Gene3D" id="1.10.287.110">
    <property type="entry name" value="DnaJ domain"/>
    <property type="match status" value="1"/>
</dbReference>
<evidence type="ECO:0000313" key="4">
    <source>
        <dbReference type="Proteomes" id="UP001190926"/>
    </source>
</evidence>